<dbReference type="VEuPathDB" id="VectorBase:ACUA021807"/>
<dbReference type="InterPro" id="IPR013783">
    <property type="entry name" value="Ig-like_fold"/>
</dbReference>
<evidence type="ECO:0008006" key="3">
    <source>
        <dbReference type="Google" id="ProtNLM"/>
    </source>
</evidence>
<dbReference type="Gene3D" id="2.60.40.10">
    <property type="entry name" value="Immunoglobulins"/>
    <property type="match status" value="5"/>
</dbReference>
<dbReference type="SUPFAM" id="SSF49313">
    <property type="entry name" value="Cadherin-like"/>
    <property type="match status" value="2"/>
</dbReference>
<dbReference type="InterPro" id="IPR015919">
    <property type="entry name" value="Cadherin-like_sf"/>
</dbReference>
<reference evidence="1" key="2">
    <citation type="submission" date="2020-05" db="UniProtKB">
        <authorList>
            <consortium name="EnsemblMetazoa"/>
        </authorList>
    </citation>
    <scope>IDENTIFICATION</scope>
    <source>
        <strain evidence="1">A-37</strain>
    </source>
</reference>
<accession>A0A182MMF8</accession>
<dbReference type="GO" id="GO:0016020">
    <property type="term" value="C:membrane"/>
    <property type="evidence" value="ECO:0007669"/>
    <property type="project" value="InterPro"/>
</dbReference>
<dbReference type="EnsemblMetazoa" id="ACUA021807-RA">
    <property type="protein sequence ID" value="ACUA021807-PA"/>
    <property type="gene ID" value="ACUA021807"/>
</dbReference>
<protein>
    <recommendedName>
        <fullName evidence="3">Cadherin domain-containing protein</fullName>
    </recommendedName>
</protein>
<evidence type="ECO:0000313" key="1">
    <source>
        <dbReference type="EnsemblMetazoa" id="ACUA021807-PA"/>
    </source>
</evidence>
<evidence type="ECO:0000313" key="2">
    <source>
        <dbReference type="Proteomes" id="UP000075883"/>
    </source>
</evidence>
<dbReference type="Proteomes" id="UP000075883">
    <property type="component" value="Unassembled WGS sequence"/>
</dbReference>
<name>A0A182MMF8_9DIPT</name>
<dbReference type="AlphaFoldDB" id="A0A182MMF8"/>
<organism evidence="1 2">
    <name type="scientific">Anopheles culicifacies</name>
    <dbReference type="NCBI Taxonomy" id="139723"/>
    <lineage>
        <taxon>Eukaryota</taxon>
        <taxon>Metazoa</taxon>
        <taxon>Ecdysozoa</taxon>
        <taxon>Arthropoda</taxon>
        <taxon>Hexapoda</taxon>
        <taxon>Insecta</taxon>
        <taxon>Pterygota</taxon>
        <taxon>Neoptera</taxon>
        <taxon>Endopterygota</taxon>
        <taxon>Diptera</taxon>
        <taxon>Nematocera</taxon>
        <taxon>Culicoidea</taxon>
        <taxon>Culicidae</taxon>
        <taxon>Anophelinae</taxon>
        <taxon>Anopheles</taxon>
        <taxon>culicifacies species complex</taxon>
    </lineage>
</organism>
<dbReference type="EMBL" id="AXCM01022310">
    <property type="status" value="NOT_ANNOTATED_CDS"/>
    <property type="molecule type" value="Genomic_DNA"/>
</dbReference>
<sequence>MEIDEMLLATSRVDLVSVMAEDPVTVTAPVNASGGVGTFHFEISPALPPGLAMNASDGSISGSAVGESAETVYTVTISDSIAQRASATFSLRVFPTLKTFVFNASETHRVNDTVSYTPATTSGGLRPYHYTVTPALPAGLVMNEGTGAVTGIATAASAFTTYTYTVMDGLGHFVTGKFSLLIEPELSAITVTPTISVVADANVMEIPIKAEGGLGLHHFSVQPALPAGLTMDELSGAIKNIPGTRIELSPETVYSVTVTDSANPRQSASATFKLGVSPNPGIAITLNAPAKPQRVNQAFPPYAPVTASSGVGSALTYKVAPALPAGLSMDSATGIISGMPTVEQIDDDAARYTVTVTDSASPAHEAEARFGLVTYQLPTATVLESSKTYQVGEAVNYQPASGVSAAGRPVTYRVAGGGLPPGLKMDPNTGVITGMAREKMKNEFFVYISDLAVPGVVSASAFFSLEIVQPAVP</sequence>
<dbReference type="GO" id="GO:0005509">
    <property type="term" value="F:calcium ion binding"/>
    <property type="evidence" value="ECO:0007669"/>
    <property type="project" value="InterPro"/>
</dbReference>
<reference evidence="2" key="1">
    <citation type="submission" date="2013-09" db="EMBL/GenBank/DDBJ databases">
        <title>The Genome Sequence of Anopheles culicifacies species A.</title>
        <authorList>
            <consortium name="The Broad Institute Genomics Platform"/>
            <person name="Neafsey D.E."/>
            <person name="Besansky N."/>
            <person name="Howell P."/>
            <person name="Walton C."/>
            <person name="Young S.K."/>
            <person name="Zeng Q."/>
            <person name="Gargeya S."/>
            <person name="Fitzgerald M."/>
            <person name="Haas B."/>
            <person name="Abouelleil A."/>
            <person name="Allen A.W."/>
            <person name="Alvarado L."/>
            <person name="Arachchi H.M."/>
            <person name="Berlin A.M."/>
            <person name="Chapman S.B."/>
            <person name="Gainer-Dewar J."/>
            <person name="Goldberg J."/>
            <person name="Griggs A."/>
            <person name="Gujja S."/>
            <person name="Hansen M."/>
            <person name="Howarth C."/>
            <person name="Imamovic A."/>
            <person name="Ireland A."/>
            <person name="Larimer J."/>
            <person name="McCowan C."/>
            <person name="Murphy C."/>
            <person name="Pearson M."/>
            <person name="Poon T.W."/>
            <person name="Priest M."/>
            <person name="Roberts A."/>
            <person name="Saif S."/>
            <person name="Shea T."/>
            <person name="Sisk P."/>
            <person name="Sykes S."/>
            <person name="Wortman J."/>
            <person name="Nusbaum C."/>
            <person name="Birren B."/>
        </authorList>
    </citation>
    <scope>NUCLEOTIDE SEQUENCE [LARGE SCALE GENOMIC DNA]</scope>
    <source>
        <strain evidence="2">A-37</strain>
    </source>
</reference>
<keyword evidence="2" id="KW-1185">Reference proteome</keyword>
<proteinExistence type="predicted"/>
<dbReference type="Pfam" id="PF05345">
    <property type="entry name" value="He_PIG"/>
    <property type="match status" value="4"/>
</dbReference>